<evidence type="ECO:0000256" key="1">
    <source>
        <dbReference type="ARBA" id="ARBA00022737"/>
    </source>
</evidence>
<dbReference type="Gene3D" id="1.25.40.20">
    <property type="entry name" value="Ankyrin repeat-containing domain"/>
    <property type="match status" value="4"/>
</dbReference>
<dbReference type="InterPro" id="IPR002110">
    <property type="entry name" value="Ankyrin_rpt"/>
</dbReference>
<feature type="repeat" description="ANK" evidence="3">
    <location>
        <begin position="751"/>
        <end position="783"/>
    </location>
</feature>
<proteinExistence type="predicted"/>
<keyword evidence="2 3" id="KW-0040">ANK repeat</keyword>
<dbReference type="SMART" id="SM00248">
    <property type="entry name" value="ANK"/>
    <property type="match status" value="11"/>
</dbReference>
<dbReference type="EMBL" id="JAWRVE010000104">
    <property type="protein sequence ID" value="KAL1858735.1"/>
    <property type="molecule type" value="Genomic_DNA"/>
</dbReference>
<evidence type="ECO:0000313" key="5">
    <source>
        <dbReference type="Proteomes" id="UP001583177"/>
    </source>
</evidence>
<dbReference type="PANTHER" id="PTHR24198:SF194">
    <property type="entry name" value="INVERSIN-A"/>
    <property type="match status" value="1"/>
</dbReference>
<feature type="repeat" description="ANK" evidence="3">
    <location>
        <begin position="380"/>
        <end position="412"/>
    </location>
</feature>
<dbReference type="SUPFAM" id="SSF48403">
    <property type="entry name" value="Ankyrin repeat"/>
    <property type="match status" value="3"/>
</dbReference>
<evidence type="ECO:0000256" key="2">
    <source>
        <dbReference type="ARBA" id="ARBA00023043"/>
    </source>
</evidence>
<sequence>MLGHKISSSMFKILWFQYVFLQLKELRKIGVSSPFSIREKLKTLPQGLDETYDRVLQNIDEYVRPEVRAMLIWLAFGSATENKFDITLESLAQMHLFQPDRDGVVEDDLQLFQADEILKFMPGLVITFLDEHASQEYGHQFEHCDDDWISHSSTSERERLEISPKFVHVRLAHFSVQEYLMSDRICQGPAKPFAFSETEAHVYIARVWPAYHLYSCSAKRPQQITINLRRGNPDVCWQWAYHMEAVPPEDWPQELEHAALRALSPQSKGFSFFVKAFTSTDLILNEIKSYSDEEFTLRLILKPHCCTAFAGWFKLTQLLLSGTSAANRYLTQLDFDTVLFYAAYNGKNDVVILALQMGANIHSRHLRKRRQRLSGYDDWILETVLQTAADNGHLTTVDILLAQGADINARDSCGQSVLHVLVREGRCSPYTMAFFLDRCADVNALDNMGCSILEALMLSYKKHSDFEDHREEWWDTIRLLVHRGADPHTCSSSLGEPFATGLKATQYLLDKGADVNQADSSGQTALHKAVIQEKKDAFRLLLDRGADVKASRRRSNPTVMQVACYYSDYTMGYLPDLLNEDAGLAGPPGSWGSVIHAICADGLRRHGDDCLAMVRMALDAGADVNAEGGKYGYPLQAAVAACYWNKRLGKKLVEFLLNTGAHVNAEGGEYGSSLQAACQLKRPELVQLLLGRHASPNVAGGEFGNPLAAAVGEPHGRRGCYYFERDPTSVLTIVGLLLDAVAHINARGNKRYGTALHAAAGNASANVVRLLLERGADVKSPKGALHGSALQAACARSDCDPIIPRLLLHKRADVLARGGQHGSALQAACAKRGGDPSIPSLLLKHGADVLARGGRYGCAFHAAVVTGNFPKDRYHNAEIILPRNTLQLLLASEPRLDVNNTDGPGRTTAIQGLMRTHWDVGWIHKQEYDSVVASIKAKIHLLIEHGVDVNIGGGKYGSPLQAACALDPQFSFDRAEILLDRFPTIEVNNLGGFFGSPLQAAAYSGQKGTVCSLLKRNADVHARGGRYGSALNAAIVRERWDIVRILRHAGARGDCEIMKSPDQLWLWQIERKEHFDWLNADWKYKQYGEDAVARYEKFWEVESGKEIPVDRVLEWLFG</sequence>
<dbReference type="Proteomes" id="UP001583177">
    <property type="component" value="Unassembled WGS sequence"/>
</dbReference>
<feature type="repeat" description="ANK" evidence="3">
    <location>
        <begin position="521"/>
        <end position="553"/>
    </location>
</feature>
<dbReference type="Pfam" id="PF00023">
    <property type="entry name" value="Ank"/>
    <property type="match status" value="1"/>
</dbReference>
<organism evidence="4 5">
    <name type="scientific">Diaporthe australafricana</name>
    <dbReference type="NCBI Taxonomy" id="127596"/>
    <lineage>
        <taxon>Eukaryota</taxon>
        <taxon>Fungi</taxon>
        <taxon>Dikarya</taxon>
        <taxon>Ascomycota</taxon>
        <taxon>Pezizomycotina</taxon>
        <taxon>Sordariomycetes</taxon>
        <taxon>Sordariomycetidae</taxon>
        <taxon>Diaporthales</taxon>
        <taxon>Diaporthaceae</taxon>
        <taxon>Diaporthe</taxon>
    </lineage>
</organism>
<dbReference type="PROSITE" id="PS50088">
    <property type="entry name" value="ANK_REPEAT"/>
    <property type="match status" value="3"/>
</dbReference>
<evidence type="ECO:0000256" key="3">
    <source>
        <dbReference type="PROSITE-ProRule" id="PRU00023"/>
    </source>
</evidence>
<dbReference type="PANTHER" id="PTHR24198">
    <property type="entry name" value="ANKYRIN REPEAT AND PROTEIN KINASE DOMAIN-CONTAINING PROTEIN"/>
    <property type="match status" value="1"/>
</dbReference>
<comment type="caution">
    <text evidence="4">The sequence shown here is derived from an EMBL/GenBank/DDBJ whole genome shotgun (WGS) entry which is preliminary data.</text>
</comment>
<dbReference type="Pfam" id="PF12796">
    <property type="entry name" value="Ank_2"/>
    <property type="match status" value="2"/>
</dbReference>
<name>A0ABR3WCK2_9PEZI</name>
<keyword evidence="5" id="KW-1185">Reference proteome</keyword>
<evidence type="ECO:0008006" key="6">
    <source>
        <dbReference type="Google" id="ProtNLM"/>
    </source>
</evidence>
<reference evidence="4 5" key="1">
    <citation type="journal article" date="2024" name="IMA Fungus">
        <title>IMA Genome - F19 : A genome assembly and annotation guide to empower mycologists, including annotated draft genome sequences of Ceratocystis pirilliformis, Diaporthe australafricana, Fusarium ophioides, Paecilomyces lecythidis, and Sporothrix stenoceras.</title>
        <authorList>
            <person name="Aylward J."/>
            <person name="Wilson A.M."/>
            <person name="Visagie C.M."/>
            <person name="Spraker J."/>
            <person name="Barnes I."/>
            <person name="Buitendag C."/>
            <person name="Ceriani C."/>
            <person name="Del Mar Angel L."/>
            <person name="du Plessis D."/>
            <person name="Fuchs T."/>
            <person name="Gasser K."/>
            <person name="Kramer D."/>
            <person name="Li W."/>
            <person name="Munsamy K."/>
            <person name="Piso A."/>
            <person name="Price J.L."/>
            <person name="Sonnekus B."/>
            <person name="Thomas C."/>
            <person name="van der Nest A."/>
            <person name="van Dijk A."/>
            <person name="van Heerden A."/>
            <person name="van Vuuren N."/>
            <person name="Yilmaz N."/>
            <person name="Duong T.A."/>
            <person name="van der Merwe N.A."/>
            <person name="Wingfield M.J."/>
            <person name="Wingfield B.D."/>
        </authorList>
    </citation>
    <scope>NUCLEOTIDE SEQUENCE [LARGE SCALE GENOMIC DNA]</scope>
    <source>
        <strain evidence="4 5">CMW 18300</strain>
    </source>
</reference>
<protein>
    <recommendedName>
        <fullName evidence="6">Ankyrin repeat protein</fullName>
    </recommendedName>
</protein>
<gene>
    <name evidence="4" type="ORF">Daus18300_009869</name>
</gene>
<dbReference type="InterPro" id="IPR036770">
    <property type="entry name" value="Ankyrin_rpt-contain_sf"/>
</dbReference>
<dbReference type="PROSITE" id="PS50297">
    <property type="entry name" value="ANK_REP_REGION"/>
    <property type="match status" value="3"/>
</dbReference>
<keyword evidence="1" id="KW-0677">Repeat</keyword>
<accession>A0ABR3WCK2</accession>
<evidence type="ECO:0000313" key="4">
    <source>
        <dbReference type="EMBL" id="KAL1858735.1"/>
    </source>
</evidence>